<evidence type="ECO:0000256" key="1">
    <source>
        <dbReference type="SAM" id="MobiDB-lite"/>
    </source>
</evidence>
<sequence length="92" mass="10565">MDAKTPRFDPYLPANPNLTPFLQSRSYNPMNLNPTEPKFHHFDLHPPPSDPLDLKICYSPSLQLQTPPCSKRKGVESRKRSKGIRDRKGGFF</sequence>
<feature type="compositionally biased region" description="Basic and acidic residues" evidence="1">
    <location>
        <begin position="73"/>
        <end position="92"/>
    </location>
</feature>
<feature type="compositionally biased region" description="Polar residues" evidence="1">
    <location>
        <begin position="16"/>
        <end position="33"/>
    </location>
</feature>
<protein>
    <submittedName>
        <fullName evidence="2">Reticuline oxidase-like protein-like protein</fullName>
    </submittedName>
</protein>
<keyword evidence="3" id="KW-1185">Reference proteome</keyword>
<organism evidence="2 3">
    <name type="scientific">Corchorus olitorius</name>
    <dbReference type="NCBI Taxonomy" id="93759"/>
    <lineage>
        <taxon>Eukaryota</taxon>
        <taxon>Viridiplantae</taxon>
        <taxon>Streptophyta</taxon>
        <taxon>Embryophyta</taxon>
        <taxon>Tracheophyta</taxon>
        <taxon>Spermatophyta</taxon>
        <taxon>Magnoliopsida</taxon>
        <taxon>eudicotyledons</taxon>
        <taxon>Gunneridae</taxon>
        <taxon>Pentapetalae</taxon>
        <taxon>rosids</taxon>
        <taxon>malvids</taxon>
        <taxon>Malvales</taxon>
        <taxon>Malvaceae</taxon>
        <taxon>Grewioideae</taxon>
        <taxon>Apeibeae</taxon>
        <taxon>Corchorus</taxon>
    </lineage>
</organism>
<accession>A0A1R3HLN8</accession>
<proteinExistence type="predicted"/>
<name>A0A1R3HLN8_9ROSI</name>
<feature type="region of interest" description="Disordered" evidence="1">
    <location>
        <begin position="1"/>
        <end position="33"/>
    </location>
</feature>
<reference evidence="3" key="1">
    <citation type="submission" date="2013-09" db="EMBL/GenBank/DDBJ databases">
        <title>Corchorus olitorius genome sequencing.</title>
        <authorList>
            <person name="Alam M."/>
            <person name="Haque M.S."/>
            <person name="Islam M.S."/>
            <person name="Emdad E.M."/>
            <person name="Islam M.M."/>
            <person name="Ahmed B."/>
            <person name="Halim A."/>
            <person name="Hossen Q.M.M."/>
            <person name="Hossain M.Z."/>
            <person name="Ahmed R."/>
            <person name="Khan M.M."/>
            <person name="Islam R."/>
            <person name="Rashid M.M."/>
            <person name="Khan S.A."/>
            <person name="Rahman M.S."/>
            <person name="Alam M."/>
            <person name="Yahiya A.S."/>
            <person name="Khan M.S."/>
            <person name="Azam M.S."/>
            <person name="Haque T."/>
            <person name="Lashkar M.Z.H."/>
            <person name="Akhand A.I."/>
            <person name="Morshed G."/>
            <person name="Roy S."/>
            <person name="Uddin K.S."/>
            <person name="Rabeya T."/>
            <person name="Hossain A.S."/>
            <person name="Chowdhury A."/>
            <person name="Snigdha A.R."/>
            <person name="Mortoza M.S."/>
            <person name="Matin S.A."/>
            <person name="Hoque S.M.E."/>
            <person name="Islam M.K."/>
            <person name="Roy D.K."/>
            <person name="Haider R."/>
            <person name="Moosa M.M."/>
            <person name="Elias S.M."/>
            <person name="Hasan A.M."/>
            <person name="Jahan S."/>
            <person name="Shafiuddin M."/>
            <person name="Mahmood N."/>
            <person name="Shommy N.S."/>
        </authorList>
    </citation>
    <scope>NUCLEOTIDE SEQUENCE [LARGE SCALE GENOMIC DNA]</scope>
    <source>
        <strain evidence="3">cv. O-4</strain>
    </source>
</reference>
<feature type="region of interest" description="Disordered" evidence="1">
    <location>
        <begin position="66"/>
        <end position="92"/>
    </location>
</feature>
<dbReference type="Proteomes" id="UP000187203">
    <property type="component" value="Unassembled WGS sequence"/>
</dbReference>
<comment type="caution">
    <text evidence="2">The sequence shown here is derived from an EMBL/GenBank/DDBJ whole genome shotgun (WGS) entry which is preliminary data.</text>
</comment>
<evidence type="ECO:0000313" key="3">
    <source>
        <dbReference type="Proteomes" id="UP000187203"/>
    </source>
</evidence>
<dbReference type="AlphaFoldDB" id="A0A1R3HLN8"/>
<evidence type="ECO:0000313" key="2">
    <source>
        <dbReference type="EMBL" id="OMO71234.1"/>
    </source>
</evidence>
<gene>
    <name evidence="2" type="ORF">COLO4_28345</name>
</gene>
<dbReference type="EMBL" id="AWUE01019858">
    <property type="protein sequence ID" value="OMO71234.1"/>
    <property type="molecule type" value="Genomic_DNA"/>
</dbReference>